<reference evidence="1" key="2">
    <citation type="submission" date="2020-03" db="EMBL/GenBank/DDBJ databases">
        <authorList>
            <person name="Fu F.-F."/>
            <person name="Chen J."/>
        </authorList>
    </citation>
    <scope>NUCLEOTIDE SEQUENCE</scope>
    <source>
        <strain evidence="1">Lc1</strain>
    </source>
</reference>
<sequence>MGFMTQIQSEEISKKRQAHTVPLLQRWKEIYLILFPDADEDTIPGPYFEATEISDGLSNIFDPQE</sequence>
<dbReference type="AlphaFoldDB" id="A0A8H4CMQ3"/>
<organism evidence="1 2">
    <name type="scientific">Colletotrichum gloeosporioides</name>
    <name type="common">Anthracnose fungus</name>
    <name type="synonym">Glomerella cingulata</name>
    <dbReference type="NCBI Taxonomy" id="474922"/>
    <lineage>
        <taxon>Eukaryota</taxon>
        <taxon>Fungi</taxon>
        <taxon>Dikarya</taxon>
        <taxon>Ascomycota</taxon>
        <taxon>Pezizomycotina</taxon>
        <taxon>Sordariomycetes</taxon>
        <taxon>Hypocreomycetidae</taxon>
        <taxon>Glomerellales</taxon>
        <taxon>Glomerellaceae</taxon>
        <taxon>Colletotrichum</taxon>
        <taxon>Colletotrichum gloeosporioides species complex</taxon>
    </lineage>
</organism>
<accession>A0A8H4CMQ3</accession>
<dbReference type="Proteomes" id="UP000613401">
    <property type="component" value="Unassembled WGS sequence"/>
</dbReference>
<reference evidence="1" key="1">
    <citation type="journal article" date="2020" name="Phytopathology">
        <title>Genome sequence and comparative analysis of Colletotrichum gloeosporioides isolated from Liriodendron leaves.</title>
        <authorList>
            <person name="Fu F.F."/>
            <person name="Hao Z."/>
            <person name="Wang P."/>
            <person name="Lu Y."/>
            <person name="Xue L.J."/>
            <person name="Wei G."/>
            <person name="Tian Y."/>
            <person name="Baishi H."/>
            <person name="Xu H."/>
            <person name="Shi J."/>
            <person name="Cheng T."/>
            <person name="Wang G."/>
            <person name="Yi Y."/>
            <person name="Chen J."/>
        </authorList>
    </citation>
    <scope>NUCLEOTIDE SEQUENCE</scope>
    <source>
        <strain evidence="1">Lc1</strain>
    </source>
</reference>
<gene>
    <name evidence="1" type="ORF">GCG54_00007054</name>
</gene>
<evidence type="ECO:0000313" key="2">
    <source>
        <dbReference type="Proteomes" id="UP000613401"/>
    </source>
</evidence>
<dbReference type="GeneID" id="69014200"/>
<dbReference type="RefSeq" id="XP_045265964.1">
    <property type="nucleotide sequence ID" value="XM_045407043.1"/>
</dbReference>
<protein>
    <submittedName>
        <fullName evidence="1">Uncharacterized protein</fullName>
    </submittedName>
</protein>
<evidence type="ECO:0000313" key="1">
    <source>
        <dbReference type="EMBL" id="KAF3806805.1"/>
    </source>
</evidence>
<keyword evidence="2" id="KW-1185">Reference proteome</keyword>
<name>A0A8H4CMQ3_COLGL</name>
<comment type="caution">
    <text evidence="1">The sequence shown here is derived from an EMBL/GenBank/DDBJ whole genome shotgun (WGS) entry which is preliminary data.</text>
</comment>
<dbReference type="EMBL" id="WVTB01000032">
    <property type="protein sequence ID" value="KAF3806805.1"/>
    <property type="molecule type" value="Genomic_DNA"/>
</dbReference>
<proteinExistence type="predicted"/>